<dbReference type="PANTHER" id="PTHR43741:SF4">
    <property type="entry name" value="FMN-DEPENDENT NADH:QUINONE OXIDOREDUCTASE"/>
    <property type="match status" value="1"/>
</dbReference>
<dbReference type="InterPro" id="IPR003680">
    <property type="entry name" value="Flavodoxin_fold"/>
</dbReference>
<dbReference type="STRING" id="521096.Tpau_0697"/>
<dbReference type="HOGENOM" id="CLU_088964_0_1_11"/>
<evidence type="ECO:0000313" key="3">
    <source>
        <dbReference type="Proteomes" id="UP000001213"/>
    </source>
</evidence>
<organism evidence="2 3">
    <name type="scientific">Tsukamurella paurometabola (strain ATCC 8368 / DSM 20162 / CCUG 35730 / CIP 100753 / JCM 10117 / KCTC 9821 / NBRC 16120 / NCIMB 702349 / NCTC 13040)</name>
    <name type="common">Corynebacterium paurometabolum</name>
    <dbReference type="NCBI Taxonomy" id="521096"/>
    <lineage>
        <taxon>Bacteria</taxon>
        <taxon>Bacillati</taxon>
        <taxon>Actinomycetota</taxon>
        <taxon>Actinomycetes</taxon>
        <taxon>Mycobacteriales</taxon>
        <taxon>Tsukamurellaceae</taxon>
        <taxon>Tsukamurella</taxon>
    </lineage>
</organism>
<evidence type="ECO:0000259" key="1">
    <source>
        <dbReference type="Pfam" id="PF02525"/>
    </source>
</evidence>
<reference evidence="2 3" key="2">
    <citation type="journal article" date="2011" name="Stand. Genomic Sci.">
        <title>Complete genome sequence of Tsukamurella paurometabola type strain (no. 33).</title>
        <authorList>
            <person name="Munk A.C."/>
            <person name="Lapidus A."/>
            <person name="Lucas S."/>
            <person name="Nolan M."/>
            <person name="Tice H."/>
            <person name="Cheng J.F."/>
            <person name="Del Rio T.G."/>
            <person name="Goodwin L."/>
            <person name="Pitluck S."/>
            <person name="Liolios K."/>
            <person name="Huntemann M."/>
            <person name="Ivanova N."/>
            <person name="Mavromatis K."/>
            <person name="Mikhailova N."/>
            <person name="Pati A."/>
            <person name="Chen A."/>
            <person name="Palaniappan K."/>
            <person name="Tapia R."/>
            <person name="Han C."/>
            <person name="Land M."/>
            <person name="Hauser L."/>
            <person name="Chang Y.J."/>
            <person name="Jeffries C.D."/>
            <person name="Brettin T."/>
            <person name="Yasawong M."/>
            <person name="Brambilla E.M."/>
            <person name="Rohde M."/>
            <person name="Sikorski J."/>
            <person name="Goker M."/>
            <person name="Detter J.C."/>
            <person name="Woyke T."/>
            <person name="Bristow J."/>
            <person name="Eisen J.A."/>
            <person name="Markowitz V."/>
            <person name="Hugenholtz P."/>
            <person name="Kyrpides N.C."/>
            <person name="Klenk H.P."/>
        </authorList>
    </citation>
    <scope>NUCLEOTIDE SEQUENCE [LARGE SCALE GENOMIC DNA]</scope>
    <source>
        <strain evidence="3">ATCC 8368 / DSM 20162 / CCUG 35730 / CIP 100753 / JCM 10117 / KCTC 9821 / NBRC 16120 / NCIMB 702349 / NCTC 13040</strain>
    </source>
</reference>
<dbReference type="RefSeq" id="WP_013125375.1">
    <property type="nucleotide sequence ID" value="NC_014158.1"/>
</dbReference>
<gene>
    <name evidence="2" type="ordered locus">Tpau_0697</name>
</gene>
<accession>D5UT47</accession>
<feature type="domain" description="Flavodoxin-like fold" evidence="1">
    <location>
        <begin position="6"/>
        <end position="159"/>
    </location>
</feature>
<dbReference type="SUPFAM" id="SSF52218">
    <property type="entry name" value="Flavoproteins"/>
    <property type="match status" value="1"/>
</dbReference>
<evidence type="ECO:0000313" key="2">
    <source>
        <dbReference type="EMBL" id="ADG77334.1"/>
    </source>
</evidence>
<name>D5UT47_TSUPD</name>
<dbReference type="InterPro" id="IPR050104">
    <property type="entry name" value="FMN-dep_NADH:Q_OxRdtase_AzoR1"/>
</dbReference>
<dbReference type="EMBL" id="CP001966">
    <property type="protein sequence ID" value="ADG77334.1"/>
    <property type="molecule type" value="Genomic_DNA"/>
</dbReference>
<protein>
    <submittedName>
        <fullName evidence="2">NAD(P)H dehydrogenase (Quinone)</fullName>
    </submittedName>
</protein>
<keyword evidence="3" id="KW-1185">Reference proteome</keyword>
<sequence>MGSLYRVDSSIQGATSVTREIIDEFERGWTEAGGGSVLTRDLVQTPVTPAAWEHALRGREGRPPTAEQAEALALVTDLADEMVAADVIVVGAPLYNWGPSPHVNCWINLLWTDPRFAPRSYPLRGKPIVLVTARGGDGTAGSARDGWDNSAPYVQHTFGPDVFGGDVTVIETPLTLADRVPQMADQSDRAARIRSRSRDLARSRGAELVAIGA</sequence>
<dbReference type="InterPro" id="IPR029039">
    <property type="entry name" value="Flavoprotein-like_sf"/>
</dbReference>
<dbReference type="AlphaFoldDB" id="D5UT47"/>
<dbReference type="KEGG" id="tpr:Tpau_0697"/>
<dbReference type="eggNOG" id="COG1182">
    <property type="taxonomic scope" value="Bacteria"/>
</dbReference>
<reference evidence="3" key="1">
    <citation type="submission" date="2010-03" db="EMBL/GenBank/DDBJ databases">
        <title>The complete chromosome of Tsukamurella paurometabola DSM 20162.</title>
        <authorList>
            <consortium name="US DOE Joint Genome Institute (JGI-PGF)"/>
            <person name="Lucas S."/>
            <person name="Copeland A."/>
            <person name="Lapidus A."/>
            <person name="Glavina del Rio T."/>
            <person name="Dalin E."/>
            <person name="Tice H."/>
            <person name="Bruce D."/>
            <person name="Goodwin L."/>
            <person name="Pitluck S."/>
            <person name="Kyrpides N."/>
            <person name="Mavromatis K."/>
            <person name="Ivanova N."/>
            <person name="Mikhailova N."/>
            <person name="Munk A.C."/>
            <person name="Brettin T."/>
            <person name="Detter J.C."/>
            <person name="Tapia R."/>
            <person name="Han C."/>
            <person name="Larimer F."/>
            <person name="Land M."/>
            <person name="Hauser L."/>
            <person name="Markowitz V."/>
            <person name="Cheng J.-F."/>
            <person name="Hugenholtz P."/>
            <person name="Woyke T."/>
            <person name="Wu D."/>
            <person name="Jando M."/>
            <person name="Brambilla E."/>
            <person name="Klenk H.-P."/>
            <person name="Eisen J.A."/>
        </authorList>
    </citation>
    <scope>NUCLEOTIDE SEQUENCE [LARGE SCALE GENOMIC DNA]</scope>
    <source>
        <strain evidence="3">ATCC 8368 / DSM 20162 / CCUG 35730 / CIP 100753 / JCM 10117 / KCTC 9821 / NBRC 16120 / NCIMB 702349 / NCTC 13040</strain>
    </source>
</reference>
<dbReference type="PANTHER" id="PTHR43741">
    <property type="entry name" value="FMN-DEPENDENT NADH-AZOREDUCTASE 1"/>
    <property type="match status" value="1"/>
</dbReference>
<dbReference type="Proteomes" id="UP000001213">
    <property type="component" value="Chromosome"/>
</dbReference>
<proteinExistence type="predicted"/>
<dbReference type="Gene3D" id="3.40.50.360">
    <property type="match status" value="1"/>
</dbReference>
<dbReference type="Pfam" id="PF02525">
    <property type="entry name" value="Flavodoxin_2"/>
    <property type="match status" value="1"/>
</dbReference>